<evidence type="ECO:0000313" key="5">
    <source>
        <dbReference type="EMBL" id="AWR97509.1"/>
    </source>
</evidence>
<accession>A0A2U9IN62</accession>
<evidence type="ECO:0000256" key="2">
    <source>
        <dbReference type="ARBA" id="ARBA00022676"/>
    </source>
</evidence>
<dbReference type="GO" id="GO:0035269">
    <property type="term" value="P:protein O-linked glycosylation via mannose"/>
    <property type="evidence" value="ECO:0007669"/>
    <property type="project" value="TreeGrafter"/>
</dbReference>
<dbReference type="CDD" id="cd06442">
    <property type="entry name" value="DPM1_like"/>
    <property type="match status" value="1"/>
</dbReference>
<dbReference type="GO" id="GO:0006488">
    <property type="term" value="P:dolichol-linked oligosaccharide biosynthetic process"/>
    <property type="evidence" value="ECO:0007669"/>
    <property type="project" value="TreeGrafter"/>
</dbReference>
<organism evidence="5 6">
    <name type="scientific">Acidianus sulfidivorans JP7</name>
    <dbReference type="NCBI Taxonomy" id="619593"/>
    <lineage>
        <taxon>Archaea</taxon>
        <taxon>Thermoproteota</taxon>
        <taxon>Thermoprotei</taxon>
        <taxon>Sulfolobales</taxon>
        <taxon>Sulfolobaceae</taxon>
        <taxon>Acidianus</taxon>
    </lineage>
</organism>
<evidence type="ECO:0000256" key="3">
    <source>
        <dbReference type="ARBA" id="ARBA00022679"/>
    </source>
</evidence>
<dbReference type="OrthoDB" id="11098at2157"/>
<dbReference type="PANTHER" id="PTHR43398">
    <property type="entry name" value="DOLICHOL-PHOSPHATE MANNOSYLTRANSFERASE SUBUNIT 1"/>
    <property type="match status" value="1"/>
</dbReference>
<dbReference type="Pfam" id="PF00535">
    <property type="entry name" value="Glycos_transf_2"/>
    <property type="match status" value="1"/>
</dbReference>
<dbReference type="InterPro" id="IPR029044">
    <property type="entry name" value="Nucleotide-diphossugar_trans"/>
</dbReference>
<dbReference type="InterPro" id="IPR039528">
    <property type="entry name" value="DPM1-like"/>
</dbReference>
<comment type="similarity">
    <text evidence="1">Belongs to the glycosyltransferase 2 family.</text>
</comment>
<sequence>MKKVSIIIPTYNEADNVSKLIPEINKIFPSNIIVVDDSDDDSTVSVIQSFELNNLEVIARKKEKGLGSAIRTGLQKALDEGYDYAITMDADLSHNPIYLPKFYEKAIEGYDLVIGSRYIDGGGIENWPLKRRIISKGANFLFRLLLRSPLHDNTSNYRIYSRSAIKEVLKCDANGYEFQICAVFRILKANLRVAEIPIIFRDRELGKSKLSNKEIWKWFRYLIKLYLSS</sequence>
<dbReference type="GO" id="GO:0006506">
    <property type="term" value="P:GPI anchor biosynthetic process"/>
    <property type="evidence" value="ECO:0007669"/>
    <property type="project" value="TreeGrafter"/>
</dbReference>
<dbReference type="GeneID" id="36837917"/>
<keyword evidence="3" id="KW-0808">Transferase</keyword>
<feature type="domain" description="Glycosyltransferase 2-like" evidence="4">
    <location>
        <begin position="5"/>
        <end position="168"/>
    </location>
</feature>
<dbReference type="Gene3D" id="3.90.550.10">
    <property type="entry name" value="Spore Coat Polysaccharide Biosynthesis Protein SpsA, Chain A"/>
    <property type="match status" value="1"/>
</dbReference>
<dbReference type="RefSeq" id="WP_110380399.1">
    <property type="nucleotide sequence ID" value="NZ_CP029288.2"/>
</dbReference>
<dbReference type="FunFam" id="3.90.550.10:FF:000122">
    <property type="entry name" value="Dolichol-phosphate mannosyltransferase subunit 1"/>
    <property type="match status" value="1"/>
</dbReference>
<dbReference type="GO" id="GO:0004582">
    <property type="term" value="F:dolichyl-phosphate beta-D-mannosyltransferase activity"/>
    <property type="evidence" value="ECO:0007669"/>
    <property type="project" value="InterPro"/>
</dbReference>
<evidence type="ECO:0000259" key="4">
    <source>
        <dbReference type="Pfam" id="PF00535"/>
    </source>
</evidence>
<dbReference type="InterPro" id="IPR001173">
    <property type="entry name" value="Glyco_trans_2-like"/>
</dbReference>
<protein>
    <submittedName>
        <fullName evidence="5">Polyprenol monophosphomannose synthase</fullName>
    </submittedName>
</protein>
<dbReference type="SUPFAM" id="SSF53448">
    <property type="entry name" value="Nucleotide-diphospho-sugar transferases"/>
    <property type="match status" value="1"/>
</dbReference>
<proteinExistence type="inferred from homology"/>
<gene>
    <name evidence="5" type="ORF">DFR86_08070</name>
</gene>
<dbReference type="EMBL" id="CP029288">
    <property type="protein sequence ID" value="AWR97509.1"/>
    <property type="molecule type" value="Genomic_DNA"/>
</dbReference>
<name>A0A2U9IN62_9CREN</name>
<dbReference type="Proteomes" id="UP000248410">
    <property type="component" value="Chromosome"/>
</dbReference>
<keyword evidence="2" id="KW-0328">Glycosyltransferase</keyword>
<dbReference type="PANTHER" id="PTHR43398:SF1">
    <property type="entry name" value="DOLICHOL-PHOSPHATE MANNOSYLTRANSFERASE SUBUNIT 1"/>
    <property type="match status" value="1"/>
</dbReference>
<dbReference type="KEGG" id="asul:DFR86_08070"/>
<evidence type="ECO:0000313" key="6">
    <source>
        <dbReference type="Proteomes" id="UP000248410"/>
    </source>
</evidence>
<reference evidence="5 6" key="1">
    <citation type="submission" date="2018-05" db="EMBL/GenBank/DDBJ databases">
        <title>Complete Genome Sequences of Extremely Thermoacidophilic, Metal-Mobilizing Type-Strain Members of the Archaeal Family Sulfolobaceae: Acidianus brierleyi DSM-1651T, Acidianus sulfidivorans DSM-18786T, Metallosphaera hakonensis DSM-7519T, and Metallosphaera prunae DSM-10039T.</title>
        <authorList>
            <person name="Counts J.A."/>
            <person name="Kelly R.M."/>
        </authorList>
    </citation>
    <scope>NUCLEOTIDE SEQUENCE [LARGE SCALE GENOMIC DNA]</scope>
    <source>
        <strain evidence="5 6">JP7</strain>
    </source>
</reference>
<dbReference type="AlphaFoldDB" id="A0A2U9IN62"/>
<dbReference type="GO" id="GO:0016020">
    <property type="term" value="C:membrane"/>
    <property type="evidence" value="ECO:0007669"/>
    <property type="project" value="GOC"/>
</dbReference>
<evidence type="ECO:0000256" key="1">
    <source>
        <dbReference type="ARBA" id="ARBA00006739"/>
    </source>
</evidence>
<keyword evidence="6" id="KW-1185">Reference proteome</keyword>